<name>A0AB38G010_9ENTR</name>
<protein>
    <submittedName>
        <fullName evidence="1">Uncharacterized protein</fullName>
    </submittedName>
</protein>
<dbReference type="EMBL" id="UAVL01000020">
    <property type="protein sequence ID" value="SQA65028.1"/>
    <property type="molecule type" value="Genomic_DNA"/>
</dbReference>
<sequence length="583" mass="66771">MLDYLSKLPLPAEQIPQGLKDLLFVEDNSNPQREVTVTHRYERNKYQDDYDYTHMIMAVVPEDDVANLSVLRESCEGVVTFSTQDCTEKGGAWGTDISISGYGYIVASWGSSLHYSFFLAEDVWMKLGLKPRLIGDDEQKVIFDEVSSPSYGVAQGDVSSEYYFKSNKDVKWTMRNDYLRKYLWMKGCVGVKVFFFEAYIERTKEVLELLSGSNHFRIELPWIEFEIVDHTDRILLQAWGTVQSVQPELCFELDVNTLVWPGHKSPMTMSRATDYRSGEYVYVDDAFLTKYEKDKTYEAIPFFDGNHYHANPSYGGQWAFRDCVRVGRNLVKIPFYELYRGVPEKEIYHVFDYAKDQSLIDTNSLDDEHIVSKTFRFARELAELNENLVSLGRVLDVPLSSSDIFEYNKDELDDEGIRNYPVLQKLAHVASIDMQEQDFLARCKTINEIINKIKTGSLKKLSIAMGVKAKDIERLQTLKLLQGILNLTGFINEQNEEQSALRHANELANYNSSNHTLAALFINNDLRNAEAHEAVNKSIEHLASLGFDSATLASGYSHALDFIFDQVIESLKNFNATLNEVLH</sequence>
<proteinExistence type="predicted"/>
<dbReference type="AlphaFoldDB" id="A0AB38G010"/>
<dbReference type="Proteomes" id="UP000251313">
    <property type="component" value="Unassembled WGS sequence"/>
</dbReference>
<gene>
    <name evidence="1" type="ORF">NCTC11967_04045</name>
</gene>
<organism evidence="1 2">
    <name type="scientific">Yokenella regensburgei</name>
    <dbReference type="NCBI Taxonomy" id="158877"/>
    <lineage>
        <taxon>Bacteria</taxon>
        <taxon>Pseudomonadati</taxon>
        <taxon>Pseudomonadota</taxon>
        <taxon>Gammaproteobacteria</taxon>
        <taxon>Enterobacterales</taxon>
        <taxon>Enterobacteriaceae</taxon>
        <taxon>Yokenella</taxon>
    </lineage>
</organism>
<comment type="caution">
    <text evidence="1">The sequence shown here is derived from an EMBL/GenBank/DDBJ whole genome shotgun (WGS) entry which is preliminary data.</text>
</comment>
<evidence type="ECO:0000313" key="1">
    <source>
        <dbReference type="EMBL" id="SQA65028.1"/>
    </source>
</evidence>
<reference evidence="1 2" key="1">
    <citation type="submission" date="2018-06" db="EMBL/GenBank/DDBJ databases">
        <authorList>
            <consortium name="Pathogen Informatics"/>
            <person name="Doyle S."/>
        </authorList>
    </citation>
    <scope>NUCLEOTIDE SEQUENCE [LARGE SCALE GENOMIC DNA]</scope>
    <source>
        <strain evidence="1 2">NCTC11967</strain>
    </source>
</reference>
<dbReference type="RefSeq" id="WP_038256620.1">
    <property type="nucleotide sequence ID" value="NZ_UAVL01000020.1"/>
</dbReference>
<accession>A0AB38G010</accession>
<evidence type="ECO:0000313" key="2">
    <source>
        <dbReference type="Proteomes" id="UP000251313"/>
    </source>
</evidence>